<feature type="domain" description="Cathepsin propeptide inhibitor" evidence="1">
    <location>
        <begin position="24"/>
        <end position="80"/>
    </location>
</feature>
<dbReference type="EMBL" id="WIXE01008480">
    <property type="protein sequence ID" value="KAK5979298.1"/>
    <property type="molecule type" value="Genomic_DNA"/>
</dbReference>
<comment type="caution">
    <text evidence="2">The sequence shown here is derived from an EMBL/GenBank/DDBJ whole genome shotgun (WGS) entry which is preliminary data.</text>
</comment>
<dbReference type="InterPro" id="IPR013201">
    <property type="entry name" value="Prot_inhib_I29"/>
</dbReference>
<gene>
    <name evidence="2" type="ORF">GCK32_020123</name>
</gene>
<evidence type="ECO:0000313" key="3">
    <source>
        <dbReference type="Proteomes" id="UP001331761"/>
    </source>
</evidence>
<accession>A0AAN8G8T7</accession>
<feature type="non-terminal residue" evidence="2">
    <location>
        <position position="1"/>
    </location>
</feature>
<reference evidence="2 3" key="1">
    <citation type="submission" date="2019-10" db="EMBL/GenBank/DDBJ databases">
        <title>Assembly and Annotation for the nematode Trichostrongylus colubriformis.</title>
        <authorList>
            <person name="Martin J."/>
        </authorList>
    </citation>
    <scope>NUCLEOTIDE SEQUENCE [LARGE SCALE GENOMIC DNA]</scope>
    <source>
        <strain evidence="2">G859</strain>
        <tissue evidence="2">Whole worm</tissue>
    </source>
</reference>
<dbReference type="Pfam" id="PF08246">
    <property type="entry name" value="Inhibitor_I29"/>
    <property type="match status" value="1"/>
</dbReference>
<dbReference type="Gene3D" id="3.90.70.10">
    <property type="entry name" value="Cysteine proteinases"/>
    <property type="match status" value="1"/>
</dbReference>
<dbReference type="Proteomes" id="UP001331761">
    <property type="component" value="Unassembled WGS sequence"/>
</dbReference>
<dbReference type="SUPFAM" id="SSF54001">
    <property type="entry name" value="Cysteine proteinases"/>
    <property type="match status" value="1"/>
</dbReference>
<name>A0AAN8G8T7_TRICO</name>
<evidence type="ECO:0000313" key="2">
    <source>
        <dbReference type="EMBL" id="KAK5979298.1"/>
    </source>
</evidence>
<dbReference type="InterPro" id="IPR038765">
    <property type="entry name" value="Papain-like_cys_pep_sf"/>
</dbReference>
<sequence>SEWAQGQSLLDRLKGEEDRYAVMFQAFVESFNKSYASDEERVFRFSVFVKNVEDFEEEESKHPGLDLDVTQFADWTEEEMIRYLSGNHREIRVDEPRFEGTSLQGNVKRPAEIDWAKAGKLTPVKDQGKTNGRR</sequence>
<keyword evidence="3" id="KW-1185">Reference proteome</keyword>
<dbReference type="SMART" id="SM00848">
    <property type="entry name" value="Inhibitor_I29"/>
    <property type="match status" value="1"/>
</dbReference>
<proteinExistence type="predicted"/>
<dbReference type="AlphaFoldDB" id="A0AAN8G8T7"/>
<organism evidence="2 3">
    <name type="scientific">Trichostrongylus colubriformis</name>
    <name type="common">Black scour worm</name>
    <dbReference type="NCBI Taxonomy" id="6319"/>
    <lineage>
        <taxon>Eukaryota</taxon>
        <taxon>Metazoa</taxon>
        <taxon>Ecdysozoa</taxon>
        <taxon>Nematoda</taxon>
        <taxon>Chromadorea</taxon>
        <taxon>Rhabditida</taxon>
        <taxon>Rhabditina</taxon>
        <taxon>Rhabditomorpha</taxon>
        <taxon>Strongyloidea</taxon>
        <taxon>Trichostrongylidae</taxon>
        <taxon>Trichostrongylus</taxon>
    </lineage>
</organism>
<evidence type="ECO:0000259" key="1">
    <source>
        <dbReference type="SMART" id="SM00848"/>
    </source>
</evidence>
<protein>
    <submittedName>
        <fullName evidence="2">Cathepsin propeptide inhibitor domain protein</fullName>
    </submittedName>
</protein>